<dbReference type="GO" id="GO:0043137">
    <property type="term" value="P:DNA replication, removal of RNA primer"/>
    <property type="evidence" value="ECO:0007669"/>
    <property type="project" value="TreeGrafter"/>
</dbReference>
<evidence type="ECO:0000256" key="3">
    <source>
        <dbReference type="ARBA" id="ARBA00022723"/>
    </source>
</evidence>
<evidence type="ECO:0000256" key="2">
    <source>
        <dbReference type="ARBA" id="ARBA00022722"/>
    </source>
</evidence>
<dbReference type="EC" id="3.1.26.4" evidence="7"/>
<dbReference type="Gene3D" id="3.30.420.10">
    <property type="entry name" value="Ribonuclease H-like superfamily/Ribonuclease H"/>
    <property type="match status" value="1"/>
</dbReference>
<dbReference type="GO" id="GO:0004523">
    <property type="term" value="F:RNA-DNA hybrid ribonuclease activity"/>
    <property type="evidence" value="ECO:0007669"/>
    <property type="project" value="UniProtKB-EC"/>
</dbReference>
<evidence type="ECO:0000256" key="1">
    <source>
        <dbReference type="ARBA" id="ARBA00000077"/>
    </source>
</evidence>
<comment type="caution">
    <text evidence="9">The sequence shown here is derived from an EMBL/GenBank/DDBJ whole genome shotgun (WGS) entry which is preliminary data.</text>
</comment>
<dbReference type="Pfam" id="PF01351">
    <property type="entry name" value="RNase_HII"/>
    <property type="match status" value="1"/>
</dbReference>
<dbReference type="GO" id="GO:0003723">
    <property type="term" value="F:RNA binding"/>
    <property type="evidence" value="ECO:0007669"/>
    <property type="project" value="UniProtKB-UniRule"/>
</dbReference>
<reference evidence="9" key="1">
    <citation type="submission" date="2021-01" db="EMBL/GenBank/DDBJ databases">
        <authorList>
            <person name="Kaushik A."/>
        </authorList>
    </citation>
    <scope>NUCLEOTIDE SEQUENCE</scope>
    <source>
        <strain evidence="9">AG5</strain>
    </source>
</reference>
<dbReference type="InterPro" id="IPR001352">
    <property type="entry name" value="RNase_HII/HIII"/>
</dbReference>
<comment type="catalytic activity">
    <reaction evidence="1 7">
        <text>Endonucleolytic cleavage to 5'-phosphomonoester.</text>
        <dbReference type="EC" id="3.1.26.4"/>
    </reaction>
</comment>
<comment type="similarity">
    <text evidence="7">Belongs to the RNase HII family.</text>
</comment>
<proteinExistence type="inferred from homology"/>
<evidence type="ECO:0000313" key="9">
    <source>
        <dbReference type="EMBL" id="CAE7221781.1"/>
    </source>
</evidence>
<dbReference type="InterPro" id="IPR036397">
    <property type="entry name" value="RNaseH_sf"/>
</dbReference>
<feature type="domain" description="RNase H type-2" evidence="8">
    <location>
        <begin position="64"/>
        <end position="193"/>
    </location>
</feature>
<dbReference type="Proteomes" id="UP000663827">
    <property type="component" value="Unassembled WGS sequence"/>
</dbReference>
<dbReference type="GO" id="GO:0032299">
    <property type="term" value="C:ribonuclease H2 complex"/>
    <property type="evidence" value="ECO:0007669"/>
    <property type="project" value="TreeGrafter"/>
</dbReference>
<dbReference type="SUPFAM" id="SSF53098">
    <property type="entry name" value="Ribonuclease H-like"/>
    <property type="match status" value="1"/>
</dbReference>
<keyword evidence="4 7" id="KW-0255">Endonuclease</keyword>
<organism evidence="9 10">
    <name type="scientific">Rhizoctonia solani</name>
    <dbReference type="NCBI Taxonomy" id="456999"/>
    <lineage>
        <taxon>Eukaryota</taxon>
        <taxon>Fungi</taxon>
        <taxon>Dikarya</taxon>
        <taxon>Basidiomycota</taxon>
        <taxon>Agaricomycotina</taxon>
        <taxon>Agaricomycetes</taxon>
        <taxon>Cantharellales</taxon>
        <taxon>Ceratobasidiaceae</taxon>
        <taxon>Rhizoctonia</taxon>
    </lineage>
</organism>
<accession>A0A8H3E9X6</accession>
<dbReference type="InterPro" id="IPR012337">
    <property type="entry name" value="RNaseH-like_sf"/>
</dbReference>
<gene>
    <name evidence="9" type="ORF">RDB_LOCUS167926</name>
</gene>
<dbReference type="GO" id="GO:0046872">
    <property type="term" value="F:metal ion binding"/>
    <property type="evidence" value="ECO:0007669"/>
    <property type="project" value="UniProtKB-KW"/>
</dbReference>
<name>A0A8H3E9X6_9AGAM</name>
<dbReference type="InterPro" id="IPR024567">
    <property type="entry name" value="RNase_HII/HIII_dom"/>
</dbReference>
<evidence type="ECO:0000256" key="5">
    <source>
        <dbReference type="ARBA" id="ARBA00022801"/>
    </source>
</evidence>
<protein>
    <recommendedName>
        <fullName evidence="7">Ribonuclease</fullName>
        <ecNumber evidence="7">3.1.26.4</ecNumber>
    </recommendedName>
</protein>
<sequence>MPPNQQQLDAMSLVSMKPVEVRFSARLFMVSRTARWNTQKHSRPWDSQVIKSITFLYSYLTYDADSKVLNHATRATLLETLASDPEHLSWSVRVLAPQDISSGMLRHPPTNLNEQSKQATVSLIRDIIASGIDIAEIYVDALGPSVPYQEYLSKLFPAAKVTVCPKADSIYPIVSAASIAAKVTRDAWIENWV</sequence>
<dbReference type="PANTHER" id="PTHR10954:SF7">
    <property type="entry name" value="RIBONUCLEASE H2 SUBUNIT A"/>
    <property type="match status" value="1"/>
</dbReference>
<dbReference type="AlphaFoldDB" id="A0A8H3E9X6"/>
<keyword evidence="2 7" id="KW-0540">Nuclease</keyword>
<dbReference type="EMBL" id="CAJNJQ010005858">
    <property type="protein sequence ID" value="CAE7221781.1"/>
    <property type="molecule type" value="Genomic_DNA"/>
</dbReference>
<feature type="non-terminal residue" evidence="9">
    <location>
        <position position="193"/>
    </location>
</feature>
<dbReference type="GO" id="GO:0006298">
    <property type="term" value="P:mismatch repair"/>
    <property type="evidence" value="ECO:0007669"/>
    <property type="project" value="TreeGrafter"/>
</dbReference>
<keyword evidence="5 7" id="KW-0378">Hydrolase</keyword>
<comment type="function">
    <text evidence="7">Endonuclease that specifically degrades the RNA of RNA-DNA hybrids.</text>
</comment>
<keyword evidence="3" id="KW-0479">Metal-binding</keyword>
<dbReference type="PANTHER" id="PTHR10954">
    <property type="entry name" value="RIBONUCLEASE H2 SUBUNIT A"/>
    <property type="match status" value="1"/>
</dbReference>
<comment type="caution">
    <text evidence="6">Lacks conserved residue(s) required for the propagation of feature annotation.</text>
</comment>
<dbReference type="PROSITE" id="PS51975">
    <property type="entry name" value="RNASE_H_2"/>
    <property type="match status" value="1"/>
</dbReference>
<evidence type="ECO:0000259" key="8">
    <source>
        <dbReference type="PROSITE" id="PS51975"/>
    </source>
</evidence>
<evidence type="ECO:0000256" key="7">
    <source>
        <dbReference type="RuleBase" id="RU003515"/>
    </source>
</evidence>
<evidence type="ECO:0000256" key="4">
    <source>
        <dbReference type="ARBA" id="ARBA00022759"/>
    </source>
</evidence>
<evidence type="ECO:0000256" key="6">
    <source>
        <dbReference type="PROSITE-ProRule" id="PRU01319"/>
    </source>
</evidence>
<evidence type="ECO:0000313" key="10">
    <source>
        <dbReference type="Proteomes" id="UP000663827"/>
    </source>
</evidence>